<evidence type="ECO:0000256" key="11">
    <source>
        <dbReference type="SAM" id="Coils"/>
    </source>
</evidence>
<evidence type="ECO:0000313" key="14">
    <source>
        <dbReference type="Proteomes" id="UP000233467"/>
    </source>
</evidence>
<evidence type="ECO:0000256" key="10">
    <source>
        <dbReference type="ARBA" id="ARBA00023163"/>
    </source>
</evidence>
<keyword evidence="8" id="KW-0347">Helicase</keyword>
<dbReference type="PANTHER" id="PTHR35372:SF2">
    <property type="entry name" value="SF3 HELICASE DOMAIN-CONTAINING PROTEIN"/>
    <property type="match status" value="1"/>
</dbReference>
<keyword evidence="6" id="KW-0547">Nucleotide-binding</keyword>
<dbReference type="Pfam" id="PF03288">
    <property type="entry name" value="Pox_D5"/>
    <property type="match status" value="1"/>
</dbReference>
<keyword evidence="10" id="KW-0804">Transcription</keyword>
<dbReference type="GO" id="GO:0004386">
    <property type="term" value="F:helicase activity"/>
    <property type="evidence" value="ECO:0007669"/>
    <property type="project" value="UniProtKB-KW"/>
</dbReference>
<evidence type="ECO:0000256" key="6">
    <source>
        <dbReference type="ARBA" id="ARBA00022741"/>
    </source>
</evidence>
<dbReference type="Gene3D" id="1.10.10.10">
    <property type="entry name" value="Winged helix-like DNA-binding domain superfamily/Winged helix DNA-binding domain"/>
    <property type="match status" value="1"/>
</dbReference>
<dbReference type="CDD" id="cd01029">
    <property type="entry name" value="TOPRIM_primases"/>
    <property type="match status" value="1"/>
</dbReference>
<evidence type="ECO:0000256" key="7">
    <source>
        <dbReference type="ARBA" id="ARBA00022801"/>
    </source>
</evidence>
<dbReference type="Proteomes" id="UP000233467">
    <property type="component" value="Unassembled WGS sequence"/>
</dbReference>
<dbReference type="Gene3D" id="3.90.580.10">
    <property type="entry name" value="Zinc finger, CHC2-type domain"/>
    <property type="match status" value="1"/>
</dbReference>
<evidence type="ECO:0000256" key="5">
    <source>
        <dbReference type="ARBA" id="ARBA00022705"/>
    </source>
</evidence>
<keyword evidence="1" id="KW-0240">DNA-directed RNA polymerase</keyword>
<dbReference type="AlphaFoldDB" id="A0A2N3J4Z8"/>
<dbReference type="InterPro" id="IPR036388">
    <property type="entry name" value="WH-like_DNA-bd_sf"/>
</dbReference>
<dbReference type="InterPro" id="IPR014015">
    <property type="entry name" value="Helicase_SF3_DNA-vir"/>
</dbReference>
<dbReference type="SMART" id="SM00778">
    <property type="entry name" value="Prim_Zn_Ribbon"/>
    <property type="match status" value="1"/>
</dbReference>
<dbReference type="InterPro" id="IPR051620">
    <property type="entry name" value="ORF904-like_C"/>
</dbReference>
<evidence type="ECO:0000256" key="2">
    <source>
        <dbReference type="ARBA" id="ARBA00022515"/>
    </source>
</evidence>
<organism evidence="13 14">
    <name type="scientific">Aeromonas sobria</name>
    <dbReference type="NCBI Taxonomy" id="646"/>
    <lineage>
        <taxon>Bacteria</taxon>
        <taxon>Pseudomonadati</taxon>
        <taxon>Pseudomonadota</taxon>
        <taxon>Gammaproteobacteria</taxon>
        <taxon>Aeromonadales</taxon>
        <taxon>Aeromonadaceae</taxon>
        <taxon>Aeromonas</taxon>
    </lineage>
</organism>
<dbReference type="Pfam" id="PF08706">
    <property type="entry name" value="D5_N"/>
    <property type="match status" value="1"/>
</dbReference>
<dbReference type="Gene3D" id="3.40.1360.10">
    <property type="match status" value="1"/>
</dbReference>
<dbReference type="InterPro" id="IPR006171">
    <property type="entry name" value="TOPRIM_dom"/>
</dbReference>
<dbReference type="InterPro" id="IPR036390">
    <property type="entry name" value="WH_DNA-bd_sf"/>
</dbReference>
<evidence type="ECO:0000259" key="12">
    <source>
        <dbReference type="PROSITE" id="PS51206"/>
    </source>
</evidence>
<dbReference type="GO" id="GO:1990077">
    <property type="term" value="C:primosome complex"/>
    <property type="evidence" value="ECO:0007669"/>
    <property type="project" value="UniProtKB-KW"/>
</dbReference>
<evidence type="ECO:0000256" key="1">
    <source>
        <dbReference type="ARBA" id="ARBA00022478"/>
    </source>
</evidence>
<dbReference type="InterPro" id="IPR036977">
    <property type="entry name" value="DNA_primase_Znf_CHC2"/>
</dbReference>
<evidence type="ECO:0000256" key="4">
    <source>
        <dbReference type="ARBA" id="ARBA00022695"/>
    </source>
</evidence>
<feature type="domain" description="SF3 helicase" evidence="12">
    <location>
        <begin position="512"/>
        <end position="666"/>
    </location>
</feature>
<feature type="coiled-coil region" evidence="11">
    <location>
        <begin position="103"/>
        <end position="135"/>
    </location>
</feature>
<dbReference type="GO" id="GO:0003677">
    <property type="term" value="F:DNA binding"/>
    <property type="evidence" value="ECO:0007669"/>
    <property type="project" value="InterPro"/>
</dbReference>
<evidence type="ECO:0000256" key="9">
    <source>
        <dbReference type="ARBA" id="ARBA00022840"/>
    </source>
</evidence>
<reference evidence="13 14" key="1">
    <citation type="journal article" date="2017" name="Front. Microbiol.">
        <title>Strong Genomic and Phenotypic Heterogeneity in the Aeromonas sobria Species Complex.</title>
        <authorList>
            <person name="Gauthier J."/>
            <person name="Vincent A.T."/>
            <person name="Charette S.J."/>
            <person name="Derome N."/>
        </authorList>
    </citation>
    <scope>NUCLEOTIDE SEQUENCE [LARGE SCALE GENOMIC DNA]</scope>
    <source>
        <strain evidence="13 14">TM18</strain>
    </source>
</reference>
<dbReference type="SUPFAM" id="SSF46785">
    <property type="entry name" value="Winged helix' DNA-binding domain"/>
    <property type="match status" value="1"/>
</dbReference>
<dbReference type="InterPro" id="IPR004968">
    <property type="entry name" value="DNA_primase/NTPase_C"/>
</dbReference>
<keyword evidence="11" id="KW-0175">Coiled coil</keyword>
<keyword evidence="4" id="KW-0548">Nucleotidyltransferase</keyword>
<keyword evidence="3" id="KW-0808">Transferase</keyword>
<dbReference type="SUPFAM" id="SSF57783">
    <property type="entry name" value="Zinc beta-ribbon"/>
    <property type="match status" value="1"/>
</dbReference>
<keyword evidence="5" id="KW-0235">DNA replication</keyword>
<keyword evidence="9" id="KW-0067">ATP-binding</keyword>
<dbReference type="GO" id="GO:0000428">
    <property type="term" value="C:DNA-directed RNA polymerase complex"/>
    <property type="evidence" value="ECO:0007669"/>
    <property type="project" value="UniProtKB-KW"/>
</dbReference>
<dbReference type="Pfam" id="PF08273">
    <property type="entry name" value="Zn_Ribbon_Prim"/>
    <property type="match status" value="1"/>
</dbReference>
<comment type="caution">
    <text evidence="13">The sequence shown here is derived from an EMBL/GenBank/DDBJ whole genome shotgun (WGS) entry which is preliminary data.</text>
</comment>
<evidence type="ECO:0000256" key="3">
    <source>
        <dbReference type="ARBA" id="ARBA00022679"/>
    </source>
</evidence>
<keyword evidence="2" id="KW-0639">Primosome</keyword>
<dbReference type="InterPro" id="IPR045455">
    <property type="entry name" value="NrS-1_pol-like_helicase"/>
</dbReference>
<accession>A0A2N3J4Z8</accession>
<dbReference type="GO" id="GO:0016787">
    <property type="term" value="F:hydrolase activity"/>
    <property type="evidence" value="ECO:0007669"/>
    <property type="project" value="UniProtKB-KW"/>
</dbReference>
<dbReference type="RefSeq" id="WP_101323953.1">
    <property type="nucleotide sequence ID" value="NZ_NQMM01000018.1"/>
</dbReference>
<keyword evidence="14" id="KW-1185">Reference proteome</keyword>
<dbReference type="InterPro" id="IPR013237">
    <property type="entry name" value="Phage_T7_Gp4_N"/>
</dbReference>
<dbReference type="Gene3D" id="3.40.50.300">
    <property type="entry name" value="P-loop containing nucleotide triphosphate hydrolases"/>
    <property type="match status" value="1"/>
</dbReference>
<dbReference type="GO" id="GO:0006269">
    <property type="term" value="P:DNA replication, synthesis of primer"/>
    <property type="evidence" value="ECO:0007669"/>
    <property type="project" value="UniProtKB-KW"/>
</dbReference>
<gene>
    <name evidence="13" type="ORF">CJP16_05865</name>
</gene>
<dbReference type="SMART" id="SM00885">
    <property type="entry name" value="D5_N"/>
    <property type="match status" value="1"/>
</dbReference>
<dbReference type="InterPro" id="IPR014818">
    <property type="entry name" value="Phage/plasmid_primase_P4_C"/>
</dbReference>
<evidence type="ECO:0000313" key="13">
    <source>
        <dbReference type="EMBL" id="PKQ81088.1"/>
    </source>
</evidence>
<dbReference type="GO" id="GO:0016779">
    <property type="term" value="F:nucleotidyltransferase activity"/>
    <property type="evidence" value="ECO:0007669"/>
    <property type="project" value="UniProtKB-KW"/>
</dbReference>
<dbReference type="InterPro" id="IPR027417">
    <property type="entry name" value="P-loop_NTPase"/>
</dbReference>
<sequence>MTLVSDVAAAACGRWPTLLAEVGIDIPGRGKHGPCPACGGKDRFRMDDKEGRGTFICSQCGAGDGLDLVAKTIRKPLKDAAELIAPLVGLSGEGLDPAERERIHRLLQDKAEQERKRVEQQRKKAARRAADIMQDCQQGVSPYLEGKGLQGVQVNVSQHVIAVGEMTFSPGSLVVPLYADFGGQLVNVQMIDDQGSKSYLAGGQKAGACHRIPGNALVAICEGYATGLSIHQATGATVYCAMDAGNLLAVANMVRGADDPLQPCRAIICADNDAKTKDNPGKAKAEQAAAAIGAQVVIPPEAGDWNDYHQAHGLDATKAAIMGDHPTQTTETPKEASQKEPGQVELVAAEHPGATNEKMKKPIVPIEKMSASQRASLLIERLGDVAINIEAERVYRYDGSLWGALADIELRREMAVIFTDHDVPFSDSAVSKAVATMKLMISPLGNTPDDLIGFANGVYDMATHQFRPHAAADGLLNHNGIEYGAHQPGENIEQHAPNFTKWLTHAADSDIAKMERIKAALFMVLANRYDWQLFLEVTGEGGSGKSVFANIATLLAGGLRNTGSGNMIALDNARGRAQFVDKRLIVLPDQPKYIGDGSGIKAITGGDLVEVDGKYEKQFATVIRAVVLATNNEPMVITERNGGVARRRVIFTFDRVVSEEDKDPLLGDKIAAELPIVIRHLLERFAEPEQARRLLLEQRNSSDALTIKRATDPVIDLCSTLAFMDEPMGLFMGGNSSIKQEPKRYLYHLYLAYMEYHGLGRPLSVQKFSQAAKSAARELGREYRTRKIKGYTQTNAGLTEAAEVFMPQPLFVENQ</sequence>
<dbReference type="PROSITE" id="PS51206">
    <property type="entry name" value="SF3_HELICASE_1"/>
    <property type="match status" value="1"/>
</dbReference>
<dbReference type="GO" id="GO:0005524">
    <property type="term" value="F:ATP binding"/>
    <property type="evidence" value="ECO:0007669"/>
    <property type="project" value="UniProtKB-KW"/>
</dbReference>
<dbReference type="GO" id="GO:0008270">
    <property type="term" value="F:zinc ion binding"/>
    <property type="evidence" value="ECO:0007669"/>
    <property type="project" value="InterPro"/>
</dbReference>
<keyword evidence="7" id="KW-0378">Hydrolase</keyword>
<protein>
    <submittedName>
        <fullName evidence="13">DNA primase</fullName>
    </submittedName>
</protein>
<dbReference type="Pfam" id="PF19263">
    <property type="entry name" value="DUF5906"/>
    <property type="match status" value="1"/>
</dbReference>
<dbReference type="SUPFAM" id="SSF52540">
    <property type="entry name" value="P-loop containing nucleoside triphosphate hydrolases"/>
    <property type="match status" value="1"/>
</dbReference>
<dbReference type="Pfam" id="PF13362">
    <property type="entry name" value="Toprim_3"/>
    <property type="match status" value="1"/>
</dbReference>
<dbReference type="EMBL" id="NQMM01000018">
    <property type="protein sequence ID" value="PKQ81088.1"/>
    <property type="molecule type" value="Genomic_DNA"/>
</dbReference>
<evidence type="ECO:0000256" key="8">
    <source>
        <dbReference type="ARBA" id="ARBA00022806"/>
    </source>
</evidence>
<name>A0A2N3J4Z8_AERSO</name>
<proteinExistence type="predicted"/>
<dbReference type="PANTHER" id="PTHR35372">
    <property type="entry name" value="ATP BINDING PROTEIN-RELATED"/>
    <property type="match status" value="1"/>
</dbReference>
<dbReference type="InterPro" id="IPR034154">
    <property type="entry name" value="TOPRIM_DnaG/twinkle"/>
</dbReference>